<sequence>MLSDRDLHTLAIEEELITPYNPEYCEGATINLTLDTVVKRYSSNEPIILGKEVTEDHYEKFDISVDEFWLEPKESVLIQTHEFLKVPHNMTARIYERYGVKSLGLMISPAHYMNPGYRGQISLIAVNNTPVRFRLIPGIKICQLALFELKTEPLKPYEKQDARYMDATEVSISKLHLDDEIQDFLKEKGVKKVSEEMASDLGKHLMSHIKLAAKELADIARKEFKKGKKDK</sequence>
<dbReference type="SUPFAM" id="SSF51283">
    <property type="entry name" value="dUTPase-like"/>
    <property type="match status" value="1"/>
</dbReference>
<evidence type="ECO:0000313" key="3">
    <source>
        <dbReference type="EMBL" id="KGA97505.1"/>
    </source>
</evidence>
<dbReference type="NCBIfam" id="TIGR02274">
    <property type="entry name" value="dCTP_deam"/>
    <property type="match status" value="1"/>
</dbReference>
<keyword evidence="5" id="KW-1185">Reference proteome</keyword>
<accession>A0A094XFE2</accession>
<comment type="caution">
    <text evidence="3">The sequence shown here is derived from an EMBL/GenBank/DDBJ whole genome shotgun (WGS) entry which is preliminary data.</text>
</comment>
<proteinExistence type="predicted"/>
<dbReference type="AlphaFoldDB" id="A0A094XFE2"/>
<dbReference type="eggNOG" id="COG0717">
    <property type="taxonomic scope" value="Bacteria"/>
</dbReference>
<gene>
    <name evidence="4" type="ORF">AJ85_02085</name>
    <name evidence="3" type="ORF">BALCAV_0210095</name>
</gene>
<organism evidence="3 5">
    <name type="scientific">Alkalihalobacillus alcalophilus ATCC 27647 = CGMCC 1.3604</name>
    <dbReference type="NCBI Taxonomy" id="1218173"/>
    <lineage>
        <taxon>Bacteria</taxon>
        <taxon>Bacillati</taxon>
        <taxon>Bacillota</taxon>
        <taxon>Bacilli</taxon>
        <taxon>Bacillales</taxon>
        <taxon>Bacillaceae</taxon>
        <taxon>Alkalihalobacillus</taxon>
    </lineage>
</organism>
<dbReference type="Proteomes" id="UP000297014">
    <property type="component" value="Unassembled WGS sequence"/>
</dbReference>
<dbReference type="RefSeq" id="WP_003320838.1">
    <property type="nucleotide sequence ID" value="NZ_ALPT02000028.1"/>
</dbReference>
<dbReference type="Proteomes" id="UP000002754">
    <property type="component" value="Unassembled WGS sequence"/>
</dbReference>
<evidence type="ECO:0000313" key="5">
    <source>
        <dbReference type="Proteomes" id="UP000002754"/>
    </source>
</evidence>
<keyword evidence="2" id="KW-0546">Nucleotide metabolism</keyword>
<keyword evidence="1" id="KW-0378">Hydrolase</keyword>
<dbReference type="OrthoDB" id="2898347at2"/>
<dbReference type="InterPro" id="IPR036157">
    <property type="entry name" value="dUTPase-like_sf"/>
</dbReference>
<evidence type="ECO:0000313" key="4">
    <source>
        <dbReference type="EMBL" id="THG91769.1"/>
    </source>
</evidence>
<dbReference type="EMBL" id="JALP01000049">
    <property type="protein sequence ID" value="THG91769.1"/>
    <property type="molecule type" value="Genomic_DNA"/>
</dbReference>
<dbReference type="InterPro" id="IPR033704">
    <property type="entry name" value="dUTPase_trimeric"/>
</dbReference>
<dbReference type="STRING" id="1218173.BALCAV_0210095"/>
<dbReference type="CDD" id="cd07557">
    <property type="entry name" value="trimeric_dUTPase"/>
    <property type="match status" value="1"/>
</dbReference>
<name>A0A094XFE2_ALKAL</name>
<reference evidence="4 6" key="2">
    <citation type="submission" date="2014-01" db="EMBL/GenBank/DDBJ databases">
        <title>Draft genome sequencing of Bacillus alcalophilus CGMCC 1.3604.</title>
        <authorList>
            <person name="Yang J."/>
            <person name="Diao L."/>
            <person name="Yang S."/>
        </authorList>
    </citation>
    <scope>NUCLEOTIDE SEQUENCE [LARGE SCALE GENOMIC DNA]</scope>
    <source>
        <strain evidence="4 6">CGMCC 1.3604</strain>
    </source>
</reference>
<reference evidence="3 5" key="1">
    <citation type="journal article" date="2014" name="Genome Announc.">
        <title>Draft Genome Sequence of Bacillus alcalophilus AV1934, a Classic Alkaliphile Isolated from Human Feces in 1934.</title>
        <authorList>
            <person name="Attie O."/>
            <person name="Jayaprakash A."/>
            <person name="Shah H."/>
            <person name="Paulsen I.T."/>
            <person name="Morino M."/>
            <person name="Takahashi Y."/>
            <person name="Narumi I."/>
            <person name="Sachidanandam R."/>
            <person name="Satoh K."/>
            <person name="Ito M."/>
            <person name="Krulwich T.A."/>
        </authorList>
    </citation>
    <scope>NUCLEOTIDE SEQUENCE [LARGE SCALE GENOMIC DNA]</scope>
    <source>
        <strain evidence="3 5">AV1934</strain>
    </source>
</reference>
<dbReference type="GO" id="GO:0006229">
    <property type="term" value="P:dUTP biosynthetic process"/>
    <property type="evidence" value="ECO:0007669"/>
    <property type="project" value="InterPro"/>
</dbReference>
<dbReference type="EMBL" id="ALPT02000028">
    <property type="protein sequence ID" value="KGA97505.1"/>
    <property type="molecule type" value="Genomic_DNA"/>
</dbReference>
<dbReference type="Pfam" id="PF22769">
    <property type="entry name" value="DCD"/>
    <property type="match status" value="1"/>
</dbReference>
<evidence type="ECO:0000256" key="1">
    <source>
        <dbReference type="ARBA" id="ARBA00022801"/>
    </source>
</evidence>
<dbReference type="PANTHER" id="PTHR42680:SF3">
    <property type="entry name" value="DCTP DEAMINASE"/>
    <property type="match status" value="1"/>
</dbReference>
<dbReference type="InterPro" id="IPR011962">
    <property type="entry name" value="dCTP_deaminase"/>
</dbReference>
<dbReference type="GO" id="GO:0008829">
    <property type="term" value="F:dCTP deaminase activity"/>
    <property type="evidence" value="ECO:0007669"/>
    <property type="project" value="InterPro"/>
</dbReference>
<dbReference type="Gene3D" id="2.70.40.10">
    <property type="match status" value="1"/>
</dbReference>
<protein>
    <submittedName>
        <fullName evidence="3">Deoxycytidine triphosphate deaminase</fullName>
    </submittedName>
</protein>
<evidence type="ECO:0000313" key="6">
    <source>
        <dbReference type="Proteomes" id="UP000297014"/>
    </source>
</evidence>
<dbReference type="PANTHER" id="PTHR42680">
    <property type="entry name" value="DCTP DEAMINASE"/>
    <property type="match status" value="1"/>
</dbReference>
<evidence type="ECO:0000256" key="2">
    <source>
        <dbReference type="ARBA" id="ARBA00023080"/>
    </source>
</evidence>